<feature type="compositionally biased region" description="Basic residues" evidence="1">
    <location>
        <begin position="101"/>
        <end position="113"/>
    </location>
</feature>
<comment type="caution">
    <text evidence="2">The sequence shown here is derived from an EMBL/GenBank/DDBJ whole genome shotgun (WGS) entry which is preliminary data.</text>
</comment>
<evidence type="ECO:0000313" key="3">
    <source>
        <dbReference type="Proteomes" id="UP000266841"/>
    </source>
</evidence>
<keyword evidence="3" id="KW-1185">Reference proteome</keyword>
<feature type="compositionally biased region" description="Basic residues" evidence="1">
    <location>
        <begin position="60"/>
        <end position="75"/>
    </location>
</feature>
<feature type="compositionally biased region" description="Basic and acidic residues" evidence="1">
    <location>
        <begin position="28"/>
        <end position="39"/>
    </location>
</feature>
<gene>
    <name evidence="2" type="ORF">THAOC_30365</name>
</gene>
<protein>
    <submittedName>
        <fullName evidence="2">Uncharacterized protein</fullName>
    </submittedName>
</protein>
<evidence type="ECO:0000256" key="1">
    <source>
        <dbReference type="SAM" id="MobiDB-lite"/>
    </source>
</evidence>
<sequence>MDHQRAGGDALSSGGVATDAAATSPGGDKADVPPSERRSSPTAAARKSPWGMGRRDGARRSQRQGRRPRGKRRRGTGGGSEVDVWRPLFLLESNSNGHSSRTLRSRPKLSSRD</sequence>
<reference evidence="2 3" key="1">
    <citation type="journal article" date="2012" name="Genome Biol.">
        <title>Genome and low-iron response of an oceanic diatom adapted to chronic iron limitation.</title>
        <authorList>
            <person name="Lommer M."/>
            <person name="Specht M."/>
            <person name="Roy A.S."/>
            <person name="Kraemer L."/>
            <person name="Andreson R."/>
            <person name="Gutowska M.A."/>
            <person name="Wolf J."/>
            <person name="Bergner S.V."/>
            <person name="Schilhabel M.B."/>
            <person name="Klostermeier U.C."/>
            <person name="Beiko R.G."/>
            <person name="Rosenstiel P."/>
            <person name="Hippler M."/>
            <person name="Laroche J."/>
        </authorList>
    </citation>
    <scope>NUCLEOTIDE SEQUENCE [LARGE SCALE GENOMIC DNA]</scope>
    <source>
        <strain evidence="2 3">CCMP1005</strain>
    </source>
</reference>
<proteinExistence type="predicted"/>
<dbReference type="Proteomes" id="UP000266841">
    <property type="component" value="Unassembled WGS sequence"/>
</dbReference>
<dbReference type="AlphaFoldDB" id="K0RNX1"/>
<organism evidence="2 3">
    <name type="scientific">Thalassiosira oceanica</name>
    <name type="common">Marine diatom</name>
    <dbReference type="NCBI Taxonomy" id="159749"/>
    <lineage>
        <taxon>Eukaryota</taxon>
        <taxon>Sar</taxon>
        <taxon>Stramenopiles</taxon>
        <taxon>Ochrophyta</taxon>
        <taxon>Bacillariophyta</taxon>
        <taxon>Coscinodiscophyceae</taxon>
        <taxon>Thalassiosirophycidae</taxon>
        <taxon>Thalassiosirales</taxon>
        <taxon>Thalassiosiraceae</taxon>
        <taxon>Thalassiosira</taxon>
    </lineage>
</organism>
<evidence type="ECO:0000313" key="2">
    <source>
        <dbReference type="EMBL" id="EJK50601.1"/>
    </source>
</evidence>
<dbReference type="EMBL" id="AGNL01043364">
    <property type="protein sequence ID" value="EJK50601.1"/>
    <property type="molecule type" value="Genomic_DNA"/>
</dbReference>
<feature type="region of interest" description="Disordered" evidence="1">
    <location>
        <begin position="1"/>
        <end position="113"/>
    </location>
</feature>
<accession>K0RNX1</accession>
<name>K0RNX1_THAOC</name>